<dbReference type="FunFam" id="3.40.390.10:FF:000009">
    <property type="entry name" value="Oligopeptidase A"/>
    <property type="match status" value="1"/>
</dbReference>
<evidence type="ECO:0000256" key="2">
    <source>
        <dbReference type="ARBA" id="ARBA00022670"/>
    </source>
</evidence>
<comment type="caution">
    <text evidence="9">The sequence shown here is derived from an EMBL/GenBank/DDBJ whole genome shotgun (WGS) entry which is preliminary data.</text>
</comment>
<evidence type="ECO:0000256" key="3">
    <source>
        <dbReference type="ARBA" id="ARBA00022723"/>
    </source>
</evidence>
<name>A0A972W212_9GAMM</name>
<accession>A0A972W212</accession>
<dbReference type="GO" id="GO:0046872">
    <property type="term" value="F:metal ion binding"/>
    <property type="evidence" value="ECO:0007669"/>
    <property type="project" value="UniProtKB-UniRule"/>
</dbReference>
<keyword evidence="5 7" id="KW-0862">Zinc</keyword>
<dbReference type="InterPro" id="IPR024077">
    <property type="entry name" value="Neurolysin/TOP_dom2"/>
</dbReference>
<dbReference type="InterPro" id="IPR034005">
    <property type="entry name" value="M3A_DCP"/>
</dbReference>
<dbReference type="Pfam" id="PF01432">
    <property type="entry name" value="Peptidase_M3"/>
    <property type="match status" value="1"/>
</dbReference>
<keyword evidence="6 7" id="KW-0482">Metalloprotease</keyword>
<keyword evidence="4 7" id="KW-0378">Hydrolase</keyword>
<dbReference type="PANTHER" id="PTHR43660:SF1">
    <property type="entry name" value="DIPEPTIDYL CARBOXYPEPTIDASE"/>
    <property type="match status" value="1"/>
</dbReference>
<dbReference type="InterPro" id="IPR024079">
    <property type="entry name" value="MetalloPept_cat_dom_sf"/>
</dbReference>
<keyword evidence="2 7" id="KW-0645">Protease</keyword>
<dbReference type="Gene3D" id="1.10.1370.40">
    <property type="match status" value="1"/>
</dbReference>
<dbReference type="GO" id="GO:0004222">
    <property type="term" value="F:metalloendopeptidase activity"/>
    <property type="evidence" value="ECO:0007669"/>
    <property type="project" value="InterPro"/>
</dbReference>
<gene>
    <name evidence="9" type="ORF">HQ497_14180</name>
</gene>
<evidence type="ECO:0000259" key="8">
    <source>
        <dbReference type="Pfam" id="PF01432"/>
    </source>
</evidence>
<dbReference type="InterPro" id="IPR001567">
    <property type="entry name" value="Pept_M3A_M3B_dom"/>
</dbReference>
<comment type="similarity">
    <text evidence="1 7">Belongs to the peptidase M3 family.</text>
</comment>
<evidence type="ECO:0000313" key="10">
    <source>
        <dbReference type="Proteomes" id="UP000754644"/>
    </source>
</evidence>
<proteinExistence type="inferred from homology"/>
<reference evidence="9" key="1">
    <citation type="submission" date="2020-05" db="EMBL/GenBank/DDBJ databases">
        <title>Sulfur intermediates as new biogeochemical hubs in an aquatic model microbial ecosystem.</title>
        <authorList>
            <person name="Vigneron A."/>
        </authorList>
    </citation>
    <scope>NUCLEOTIDE SEQUENCE</scope>
    <source>
        <strain evidence="9">Bin.250</strain>
    </source>
</reference>
<dbReference type="GO" id="GO:0004180">
    <property type="term" value="F:carboxypeptidase activity"/>
    <property type="evidence" value="ECO:0007669"/>
    <property type="project" value="TreeGrafter"/>
</dbReference>
<evidence type="ECO:0000256" key="4">
    <source>
        <dbReference type="ARBA" id="ARBA00022801"/>
    </source>
</evidence>
<evidence type="ECO:0000256" key="5">
    <source>
        <dbReference type="ARBA" id="ARBA00022833"/>
    </source>
</evidence>
<protein>
    <submittedName>
        <fullName evidence="9">M3 family metallopeptidase</fullName>
    </submittedName>
</protein>
<dbReference type="CDD" id="cd06456">
    <property type="entry name" value="M3A_DCP"/>
    <property type="match status" value="1"/>
</dbReference>
<keyword evidence="3 7" id="KW-0479">Metal-binding</keyword>
<organism evidence="9 10">
    <name type="scientific">SAR86 cluster bacterium</name>
    <dbReference type="NCBI Taxonomy" id="2030880"/>
    <lineage>
        <taxon>Bacteria</taxon>
        <taxon>Pseudomonadati</taxon>
        <taxon>Pseudomonadota</taxon>
        <taxon>Gammaproteobacteria</taxon>
        <taxon>SAR86 cluster</taxon>
    </lineage>
</organism>
<evidence type="ECO:0000256" key="1">
    <source>
        <dbReference type="ARBA" id="ARBA00006040"/>
    </source>
</evidence>
<dbReference type="Gene3D" id="1.10.1370.10">
    <property type="entry name" value="Neurolysin, domain 3"/>
    <property type="match status" value="1"/>
</dbReference>
<dbReference type="Gene3D" id="3.40.390.10">
    <property type="entry name" value="Collagenase (Catalytic Domain)"/>
    <property type="match status" value="1"/>
</dbReference>
<comment type="cofactor">
    <cofactor evidence="7">
        <name>Zn(2+)</name>
        <dbReference type="ChEBI" id="CHEBI:29105"/>
    </cofactor>
    <text evidence="7">Binds 1 zinc ion.</text>
</comment>
<dbReference type="Proteomes" id="UP000754644">
    <property type="component" value="Unassembled WGS sequence"/>
</dbReference>
<dbReference type="EMBL" id="JABMOJ010000529">
    <property type="protein sequence ID" value="NQV66505.1"/>
    <property type="molecule type" value="Genomic_DNA"/>
</dbReference>
<evidence type="ECO:0000256" key="7">
    <source>
        <dbReference type="RuleBase" id="RU003435"/>
    </source>
</evidence>
<sequence length="676" mass="76751">MNPLLSPWTNLHGLPPFQDIKLAHYLPAFIEAFRQQQTEIHAIETNSEPPNFANTIEALDISGHLLRRVSSVFFMLTSAHSSEAMRAIQSEITPLNAAHESEIYTRTTLFKRVDRVANLSRVNLDEEQQQLLTETHKRFIRAGAKLKKADKAEILNIDAQLATQQTRFGQNVLNSSNQFELLLENETELQGLPLSIRSNAKREADARGHKDKYLFTLSRSSVTPFLQFSARRELREVMWRAYTNCANNDDALDNKAVIANIVGLRAQRAQLLGFASHADYILDANMAQSPTKVRALLDQIWQPAKERAKQEVADLQTRIQRDGKNDDLAPWDWWYFTEKIRAERFDLDSEALKPYFQIDKVRQGAFEVARQLFGLQFTALDPLERPALYHEDVEAFEVREADGRFIGLFLTDYYMRPSKRGGAWMNSLQKQSSFDGEVYPIVCNTCNFAKGAPSLLGLDEVRTLFHEFGHALHGLLSKVKYQSLSGTAVKRDFVELPSQIMEHWATEAKVLKHFARHYETEEIIPDELIAKIQQSSTFNQGFATTEYLAASYLDLAWHGPTLTQTTAETVTAAEQAAMEDLGLIPEVAPRYRSTYFQHIFSGGYSAGYYAYIWAEVLDADAYEAFKLNGIFDAQTAQAFRTHILEKGGSVEPMVLYQRFRGKEPTVTALLQGRGLT</sequence>
<evidence type="ECO:0000313" key="9">
    <source>
        <dbReference type="EMBL" id="NQV66505.1"/>
    </source>
</evidence>
<dbReference type="GO" id="GO:0005829">
    <property type="term" value="C:cytosol"/>
    <property type="evidence" value="ECO:0007669"/>
    <property type="project" value="TreeGrafter"/>
</dbReference>
<dbReference type="InterPro" id="IPR045090">
    <property type="entry name" value="Pept_M3A_M3B"/>
</dbReference>
<dbReference type="SUPFAM" id="SSF55486">
    <property type="entry name" value="Metalloproteases ('zincins'), catalytic domain"/>
    <property type="match status" value="1"/>
</dbReference>
<feature type="domain" description="Peptidase M3A/M3B catalytic" evidence="8">
    <location>
        <begin position="227"/>
        <end position="674"/>
    </location>
</feature>
<dbReference type="PANTHER" id="PTHR43660">
    <property type="entry name" value="DIPEPTIDYL CARBOXYPEPTIDASE"/>
    <property type="match status" value="1"/>
</dbReference>
<dbReference type="GO" id="GO:0006508">
    <property type="term" value="P:proteolysis"/>
    <property type="evidence" value="ECO:0007669"/>
    <property type="project" value="UniProtKB-KW"/>
</dbReference>
<dbReference type="AlphaFoldDB" id="A0A972W212"/>
<evidence type="ECO:0000256" key="6">
    <source>
        <dbReference type="ARBA" id="ARBA00023049"/>
    </source>
</evidence>